<evidence type="ECO:0000256" key="3">
    <source>
        <dbReference type="ARBA" id="ARBA00022989"/>
    </source>
</evidence>
<evidence type="ECO:0000256" key="4">
    <source>
        <dbReference type="ARBA" id="ARBA00023136"/>
    </source>
</evidence>
<feature type="transmembrane region" description="Helical" evidence="5">
    <location>
        <begin position="137"/>
        <end position="154"/>
    </location>
</feature>
<feature type="transmembrane region" description="Helical" evidence="5">
    <location>
        <begin position="69"/>
        <end position="91"/>
    </location>
</feature>
<dbReference type="InterPro" id="IPR011701">
    <property type="entry name" value="MFS"/>
</dbReference>
<evidence type="ECO:0000256" key="1">
    <source>
        <dbReference type="ARBA" id="ARBA00004141"/>
    </source>
</evidence>
<evidence type="ECO:0008006" key="8">
    <source>
        <dbReference type="Google" id="ProtNLM"/>
    </source>
</evidence>
<proteinExistence type="predicted"/>
<dbReference type="EMBL" id="KN847541">
    <property type="protein sequence ID" value="KIW04297.1"/>
    <property type="molecule type" value="Genomic_DNA"/>
</dbReference>
<feature type="transmembrane region" description="Helical" evidence="5">
    <location>
        <begin position="375"/>
        <end position="397"/>
    </location>
</feature>
<feature type="transmembrane region" description="Helical" evidence="5">
    <location>
        <begin position="194"/>
        <end position="212"/>
    </location>
</feature>
<dbReference type="GO" id="GO:0022857">
    <property type="term" value="F:transmembrane transporter activity"/>
    <property type="evidence" value="ECO:0007669"/>
    <property type="project" value="InterPro"/>
</dbReference>
<keyword evidence="4 5" id="KW-0472">Membrane</keyword>
<dbReference type="SUPFAM" id="SSF103473">
    <property type="entry name" value="MFS general substrate transporter"/>
    <property type="match status" value="1"/>
</dbReference>
<evidence type="ECO:0000313" key="7">
    <source>
        <dbReference type="Proteomes" id="UP000053259"/>
    </source>
</evidence>
<dbReference type="InterPro" id="IPR036259">
    <property type="entry name" value="MFS_trans_sf"/>
</dbReference>
<gene>
    <name evidence="6" type="ORF">PV09_04593</name>
</gene>
<feature type="transmembrane region" description="Helical" evidence="5">
    <location>
        <begin position="482"/>
        <end position="501"/>
    </location>
</feature>
<evidence type="ECO:0000313" key="6">
    <source>
        <dbReference type="EMBL" id="KIW04297.1"/>
    </source>
</evidence>
<dbReference type="GO" id="GO:0005886">
    <property type="term" value="C:plasma membrane"/>
    <property type="evidence" value="ECO:0007669"/>
    <property type="project" value="TreeGrafter"/>
</dbReference>
<keyword evidence="3 5" id="KW-1133">Transmembrane helix</keyword>
<name>A0A0D1YUD9_9PEZI</name>
<feature type="transmembrane region" description="Helical" evidence="5">
    <location>
        <begin position="513"/>
        <end position="533"/>
    </location>
</feature>
<feature type="transmembrane region" description="Helical" evidence="5">
    <location>
        <begin position="111"/>
        <end position="130"/>
    </location>
</feature>
<protein>
    <recommendedName>
        <fullName evidence="8">Major facilitator superfamily (MFS) profile domain-containing protein</fullName>
    </recommendedName>
</protein>
<sequence length="555" mass="61180">MAWGVLDDKRTPFPYGTIILDRVDLVEQQQQNPGSKGTSKEAISTVLHPQPSTSPNDPLNWSLTVKASLLMTLIVTVTAIGGIHGMLGTAGRILAEEYDVSYANLVRTLQAPSIAAGAIALFFWSAVGAIWGKRLPIMVAVIVIWITMFIGYFANSLAFYRALSVASSVFGSAPELLIAPVITDLSFVHQRGKIMAIVSVVTLIGMDSTTVISGNIIENLGVKYLYIVSFGVMGVLLFMNLFLLRETTFHRGRSETNLIRSCDRVYDSAVKNPLVWGKVGSDFYTPKEHLHGQVPESPAAEPKRPWTWYLRVYYGRASSGSFIKTFFQPFSLLIFPSVLFSAMMNGVILTCSLISGVISAQVLLYPPYDIEPNKLAYLSLPASGAAFIASVVSGYLSDWMIRWMSKRNGGVYEPEFRLLMLIPAVILSTSGFLILGPMYKRYAPVWQIVLANLLFSVGMPFGTSACTTYILDTMQKRSSEAFVAATLFKSLHGFLATYYVPGWFANNGANATYRSLAILNMAFAALAIPVYCLGKRWRGVVSRNTFLRKHFDQDL</sequence>
<dbReference type="AlphaFoldDB" id="A0A0D1YUD9"/>
<comment type="subcellular location">
    <subcellularLocation>
        <location evidence="1">Membrane</location>
        <topology evidence="1">Multi-pass membrane protein</topology>
    </subcellularLocation>
</comment>
<feature type="transmembrane region" description="Helical" evidence="5">
    <location>
        <begin position="445"/>
        <end position="470"/>
    </location>
</feature>
<accession>A0A0D1YUD9</accession>
<dbReference type="PANTHER" id="PTHR23502">
    <property type="entry name" value="MAJOR FACILITATOR SUPERFAMILY"/>
    <property type="match status" value="1"/>
</dbReference>
<dbReference type="PANTHER" id="PTHR23502:SF34">
    <property type="entry name" value="PROTEIN HOL1"/>
    <property type="match status" value="1"/>
</dbReference>
<dbReference type="OrthoDB" id="2585655at2759"/>
<feature type="transmembrane region" description="Helical" evidence="5">
    <location>
        <begin position="160"/>
        <end position="182"/>
    </location>
</feature>
<keyword evidence="2 5" id="KW-0812">Transmembrane</keyword>
<feature type="transmembrane region" description="Helical" evidence="5">
    <location>
        <begin position="224"/>
        <end position="244"/>
    </location>
</feature>
<dbReference type="VEuPathDB" id="FungiDB:PV09_04593"/>
<dbReference type="STRING" id="253628.A0A0D1YUD9"/>
<reference evidence="6 7" key="1">
    <citation type="submission" date="2015-01" db="EMBL/GenBank/DDBJ databases">
        <title>The Genome Sequence of Ochroconis gallopava CBS43764.</title>
        <authorList>
            <consortium name="The Broad Institute Genomics Platform"/>
            <person name="Cuomo C."/>
            <person name="de Hoog S."/>
            <person name="Gorbushina A."/>
            <person name="Stielow B."/>
            <person name="Teixiera M."/>
            <person name="Abouelleil A."/>
            <person name="Chapman S.B."/>
            <person name="Priest M."/>
            <person name="Young S.K."/>
            <person name="Wortman J."/>
            <person name="Nusbaum C."/>
            <person name="Birren B."/>
        </authorList>
    </citation>
    <scope>NUCLEOTIDE SEQUENCE [LARGE SCALE GENOMIC DNA]</scope>
    <source>
        <strain evidence="6 7">CBS 43764</strain>
    </source>
</reference>
<dbReference type="InParanoid" id="A0A0D1YUD9"/>
<feature type="transmembrane region" description="Helical" evidence="5">
    <location>
        <begin position="418"/>
        <end position="439"/>
    </location>
</feature>
<dbReference type="Gene3D" id="1.20.1250.20">
    <property type="entry name" value="MFS general substrate transporter like domains"/>
    <property type="match status" value="1"/>
</dbReference>
<dbReference type="HOGENOM" id="CLU_008455_13_0_1"/>
<organism evidence="6 7">
    <name type="scientific">Verruconis gallopava</name>
    <dbReference type="NCBI Taxonomy" id="253628"/>
    <lineage>
        <taxon>Eukaryota</taxon>
        <taxon>Fungi</taxon>
        <taxon>Dikarya</taxon>
        <taxon>Ascomycota</taxon>
        <taxon>Pezizomycotina</taxon>
        <taxon>Dothideomycetes</taxon>
        <taxon>Pleosporomycetidae</taxon>
        <taxon>Venturiales</taxon>
        <taxon>Sympoventuriaceae</taxon>
        <taxon>Verruconis</taxon>
    </lineage>
</organism>
<keyword evidence="7" id="KW-1185">Reference proteome</keyword>
<dbReference type="Proteomes" id="UP000053259">
    <property type="component" value="Unassembled WGS sequence"/>
</dbReference>
<dbReference type="Pfam" id="PF07690">
    <property type="entry name" value="MFS_1"/>
    <property type="match status" value="1"/>
</dbReference>
<evidence type="ECO:0000256" key="5">
    <source>
        <dbReference type="SAM" id="Phobius"/>
    </source>
</evidence>
<dbReference type="GeneID" id="27312566"/>
<dbReference type="RefSeq" id="XP_016214166.1">
    <property type="nucleotide sequence ID" value="XM_016357964.1"/>
</dbReference>
<evidence type="ECO:0000256" key="2">
    <source>
        <dbReference type="ARBA" id="ARBA00022692"/>
    </source>
</evidence>
<feature type="transmembrane region" description="Helical" evidence="5">
    <location>
        <begin position="332"/>
        <end position="355"/>
    </location>
</feature>